<protein>
    <submittedName>
        <fullName evidence="2">Uncharacterized protein</fullName>
    </submittedName>
</protein>
<organism evidence="2">
    <name type="scientific">Schistocephalus solidus</name>
    <name type="common">Tapeworm</name>
    <dbReference type="NCBI Taxonomy" id="70667"/>
    <lineage>
        <taxon>Eukaryota</taxon>
        <taxon>Metazoa</taxon>
        <taxon>Spiralia</taxon>
        <taxon>Lophotrochozoa</taxon>
        <taxon>Platyhelminthes</taxon>
        <taxon>Cestoda</taxon>
        <taxon>Eucestoda</taxon>
        <taxon>Diphyllobothriidea</taxon>
        <taxon>Diphyllobothriidae</taxon>
        <taxon>Schistocephalus</taxon>
    </lineage>
</organism>
<reference evidence="2" key="1">
    <citation type="submission" date="2016-01" db="EMBL/GenBank/DDBJ databases">
        <title>Reference transcriptome for the parasite Schistocephalus solidus: insights into the molecular evolution of parasitism.</title>
        <authorList>
            <person name="Hebert F.O."/>
            <person name="Grambauer S."/>
            <person name="Barber I."/>
            <person name="Landry C.R."/>
            <person name="Aubin-Horth N."/>
        </authorList>
    </citation>
    <scope>NUCLEOTIDE SEQUENCE</scope>
</reference>
<gene>
    <name evidence="2" type="ORF">TR119956</name>
</gene>
<evidence type="ECO:0000313" key="2">
    <source>
        <dbReference type="EMBL" id="JAP42827.1"/>
    </source>
</evidence>
<sequence length="119" mass="13439">MQLLRGFLGTRTACNKLRRTSNSWAHKEKPHLSPLFKSILTPDASKGRCWGLGAHSAKAEPGSGNRRTAKRCRYRRIHRRKPRFPTPGGETVQVRRYAQSETTGIRPTGWQPVAQGSFK</sequence>
<proteinExistence type="predicted"/>
<feature type="region of interest" description="Disordered" evidence="1">
    <location>
        <begin position="99"/>
        <end position="119"/>
    </location>
</feature>
<accession>A0A0X3NZ27</accession>
<evidence type="ECO:0000256" key="1">
    <source>
        <dbReference type="SAM" id="MobiDB-lite"/>
    </source>
</evidence>
<dbReference type="AlphaFoldDB" id="A0A0X3NZ27"/>
<name>A0A0X3NZ27_SCHSO</name>
<dbReference type="EMBL" id="GEEE01020398">
    <property type="protein sequence ID" value="JAP42827.1"/>
    <property type="molecule type" value="Transcribed_RNA"/>
</dbReference>